<reference evidence="1 2" key="1">
    <citation type="journal article" date="2024" name="Nat. Commun.">
        <title>Phylogenomics reveals the evolutionary origins of lichenization in chlorophyte algae.</title>
        <authorList>
            <person name="Puginier C."/>
            <person name="Libourel C."/>
            <person name="Otte J."/>
            <person name="Skaloud P."/>
            <person name="Haon M."/>
            <person name="Grisel S."/>
            <person name="Petersen M."/>
            <person name="Berrin J.G."/>
            <person name="Delaux P.M."/>
            <person name="Dal Grande F."/>
            <person name="Keller J."/>
        </authorList>
    </citation>
    <scope>NUCLEOTIDE SEQUENCE [LARGE SCALE GENOMIC DNA]</scope>
    <source>
        <strain evidence="1 2">SAG 2145</strain>
    </source>
</reference>
<gene>
    <name evidence="1" type="ORF">WJX74_007177</name>
</gene>
<evidence type="ECO:0000313" key="1">
    <source>
        <dbReference type="EMBL" id="KAK9816139.1"/>
    </source>
</evidence>
<dbReference type="Proteomes" id="UP001438707">
    <property type="component" value="Unassembled WGS sequence"/>
</dbReference>
<evidence type="ECO:0000313" key="2">
    <source>
        <dbReference type="Proteomes" id="UP001438707"/>
    </source>
</evidence>
<sequence length="216" mass="23180">MATTSMGAGMQLAVLRELQRVVGTHKFPGCTHAPFTGDAAWKVVAYPYHAMRIPPGARALLALLTVDGQSMAVTVSKRMVVTGARLPTIPKSLFRGSVFDGYMEQGGPVPRFWVSDCLAYKGICDTRFSLNQRMAGVTGLSNALNPVEEDVSSPPAKPPSQMLVEPCVRRSLAEVPRSGTWLLCPEDLGFRPGKLQPDTYVACLDDVAQLIGSASS</sequence>
<accession>A0AAW1Q717</accession>
<comment type="caution">
    <text evidence="1">The sequence shown here is derived from an EMBL/GenBank/DDBJ whole genome shotgun (WGS) entry which is preliminary data.</text>
</comment>
<keyword evidence="2" id="KW-1185">Reference proteome</keyword>
<dbReference type="AlphaFoldDB" id="A0AAW1Q717"/>
<protein>
    <submittedName>
        <fullName evidence="1">Uncharacterized protein</fullName>
    </submittedName>
</protein>
<organism evidence="1 2">
    <name type="scientific">Apatococcus lobatus</name>
    <dbReference type="NCBI Taxonomy" id="904363"/>
    <lineage>
        <taxon>Eukaryota</taxon>
        <taxon>Viridiplantae</taxon>
        <taxon>Chlorophyta</taxon>
        <taxon>core chlorophytes</taxon>
        <taxon>Trebouxiophyceae</taxon>
        <taxon>Chlorellales</taxon>
        <taxon>Chlorellaceae</taxon>
        <taxon>Apatococcus</taxon>
    </lineage>
</organism>
<proteinExistence type="predicted"/>
<dbReference type="EMBL" id="JALJOS010000091">
    <property type="protein sequence ID" value="KAK9816139.1"/>
    <property type="molecule type" value="Genomic_DNA"/>
</dbReference>
<name>A0AAW1Q717_9CHLO</name>
<dbReference type="Gene3D" id="3.30.470.30">
    <property type="entry name" value="DNA ligase/mRNA capping enzyme"/>
    <property type="match status" value="1"/>
</dbReference>